<evidence type="ECO:0000256" key="1">
    <source>
        <dbReference type="SAM" id="Coils"/>
    </source>
</evidence>
<dbReference type="EMBL" id="BBLT01000007">
    <property type="protein sequence ID" value="GAL86273.1"/>
    <property type="molecule type" value="Genomic_DNA"/>
</dbReference>
<keyword evidence="2" id="KW-1133">Transmembrane helix</keyword>
<reference evidence="3 4" key="1">
    <citation type="submission" date="2014-09" db="EMBL/GenBank/DDBJ databases">
        <title>Sporocytophaga myxococcoides PG-01 genome sequencing.</title>
        <authorList>
            <person name="Liu L."/>
            <person name="Gao P.J."/>
            <person name="Chen G.J."/>
            <person name="Wang L.S."/>
        </authorList>
    </citation>
    <scope>NUCLEOTIDE SEQUENCE [LARGE SCALE GENOMIC DNA]</scope>
    <source>
        <strain evidence="3 4">PG-01</strain>
    </source>
</reference>
<gene>
    <name evidence="3" type="ORF">MYP_3502</name>
</gene>
<accession>A0A098LJN9</accession>
<keyword evidence="2" id="KW-0812">Transmembrane</keyword>
<dbReference type="STRING" id="153721.MYP_3502"/>
<keyword evidence="2" id="KW-0472">Membrane</keyword>
<dbReference type="OrthoDB" id="848185at2"/>
<dbReference type="Gene3D" id="1.10.287.1490">
    <property type="match status" value="1"/>
</dbReference>
<keyword evidence="4" id="KW-1185">Reference proteome</keyword>
<organism evidence="3 4">
    <name type="scientific">Sporocytophaga myxococcoides</name>
    <dbReference type="NCBI Taxonomy" id="153721"/>
    <lineage>
        <taxon>Bacteria</taxon>
        <taxon>Pseudomonadati</taxon>
        <taxon>Bacteroidota</taxon>
        <taxon>Cytophagia</taxon>
        <taxon>Cytophagales</taxon>
        <taxon>Cytophagaceae</taxon>
        <taxon>Sporocytophaga</taxon>
    </lineage>
</organism>
<proteinExistence type="predicted"/>
<protein>
    <submittedName>
        <fullName evidence="3">Uncharacterized protein</fullName>
    </submittedName>
</protein>
<evidence type="ECO:0000313" key="4">
    <source>
        <dbReference type="Proteomes" id="UP000030185"/>
    </source>
</evidence>
<dbReference type="Proteomes" id="UP000030185">
    <property type="component" value="Unassembled WGS sequence"/>
</dbReference>
<dbReference type="AlphaFoldDB" id="A0A098LJN9"/>
<evidence type="ECO:0000256" key="2">
    <source>
        <dbReference type="SAM" id="Phobius"/>
    </source>
</evidence>
<evidence type="ECO:0000313" key="3">
    <source>
        <dbReference type="EMBL" id="GAL86273.1"/>
    </source>
</evidence>
<keyword evidence="1" id="KW-0175">Coiled coil</keyword>
<dbReference type="eggNOG" id="COG1196">
    <property type="taxonomic scope" value="Bacteria"/>
</dbReference>
<feature type="coiled-coil region" evidence="1">
    <location>
        <begin position="55"/>
        <end position="152"/>
    </location>
</feature>
<name>A0A098LJN9_9BACT</name>
<feature type="transmembrane region" description="Helical" evidence="2">
    <location>
        <begin position="12"/>
        <end position="30"/>
    </location>
</feature>
<sequence>MEQKSNKTVKILLALSLVVNIALIIFVITLNNQNDEKAQKIDELTGVVSTKDSEIVAKTQELETMSQDLERIRQERENLGLQNDSLDKQIANLNSFITQLKKTNKLDSKKRKELEELVAKLREEITTKDYEIAQLKTANDSLNTSVSNLTHEKRRLGDSLDLTSKELAYASILKAEGVKVTALKENGKEMDQEEYKHSKIDRIKITFVLADNKAAKKNLKKFYVTLVPPSGTPFSDPINGGGIINLADGTEAQYTLSQDLSFDNSNQKLSFILSKGFNYIPGQYKIHVYSEGHKIGEGGFNVK</sequence>
<dbReference type="RefSeq" id="WP_045465891.1">
    <property type="nucleotide sequence ID" value="NZ_BBLT01000007.1"/>
</dbReference>
<comment type="caution">
    <text evidence="3">The sequence shown here is derived from an EMBL/GenBank/DDBJ whole genome shotgun (WGS) entry which is preliminary data.</text>
</comment>